<evidence type="ECO:0000313" key="1">
    <source>
        <dbReference type="EMBL" id="SEH03848.1"/>
    </source>
</evidence>
<dbReference type="EMBL" id="FNVT01000045">
    <property type="protein sequence ID" value="SEH03848.1"/>
    <property type="molecule type" value="Genomic_DNA"/>
</dbReference>
<gene>
    <name evidence="1" type="ORF">SAMN05444920_14528</name>
</gene>
<name>A0A1H6F120_9ACTN</name>
<accession>A0A1H6F120</accession>
<proteinExistence type="predicted"/>
<protein>
    <submittedName>
        <fullName evidence="1">Uncharacterized protein</fullName>
    </submittedName>
</protein>
<evidence type="ECO:0000313" key="2">
    <source>
        <dbReference type="Proteomes" id="UP000236732"/>
    </source>
</evidence>
<reference evidence="1 2" key="1">
    <citation type="submission" date="2016-10" db="EMBL/GenBank/DDBJ databases">
        <authorList>
            <person name="de Groot N.N."/>
        </authorList>
    </citation>
    <scope>NUCLEOTIDE SEQUENCE [LARGE SCALE GENOMIC DNA]</scope>
    <source>
        <strain evidence="1 2">CGMCC 4.7037</strain>
    </source>
</reference>
<organism evidence="1 2">
    <name type="scientific">Nonomuraea solani</name>
    <dbReference type="NCBI Taxonomy" id="1144553"/>
    <lineage>
        <taxon>Bacteria</taxon>
        <taxon>Bacillati</taxon>
        <taxon>Actinomycetota</taxon>
        <taxon>Actinomycetes</taxon>
        <taxon>Streptosporangiales</taxon>
        <taxon>Streptosporangiaceae</taxon>
        <taxon>Nonomuraea</taxon>
    </lineage>
</organism>
<dbReference type="Proteomes" id="UP000236732">
    <property type="component" value="Unassembled WGS sequence"/>
</dbReference>
<keyword evidence="2" id="KW-1185">Reference proteome</keyword>
<sequence length="29" mass="3473">MVRVWVVRVWVVRGCVLRWRSTCMLSVPV</sequence>
<dbReference type="AlphaFoldDB" id="A0A1H6F120"/>